<evidence type="ECO:0000313" key="1">
    <source>
        <dbReference type="EMBL" id="QEP92973.1"/>
    </source>
</evidence>
<dbReference type="Proteomes" id="UP000325127">
    <property type="component" value="Chromosome"/>
</dbReference>
<reference evidence="1 2" key="1">
    <citation type="submission" date="2019-08" db="EMBL/GenBank/DDBJ databases">
        <title>Emergence of NDM-5-producing hypervirulent Klebsiella pneumoniae from clinical infections.</title>
        <authorList>
            <person name="Shen Z."/>
            <person name="Zhang H."/>
            <person name="Li M."/>
        </authorList>
    </citation>
    <scope>NUCLEOTIDE SEQUENCE [LARGE SCALE GENOMIC DNA]</scope>
    <source>
        <strain evidence="1 2">RJ18-01</strain>
    </source>
</reference>
<dbReference type="InterPro" id="IPR012598">
    <property type="entry name" value="Plasmod_MYXSPDY"/>
</dbReference>
<protein>
    <submittedName>
        <fullName evidence="1">Uncharacterized protein</fullName>
    </submittedName>
</protein>
<gene>
    <name evidence="1" type="ORF">FZ928_17155</name>
</gene>
<name>A0A5C2LN94_KLEPN</name>
<dbReference type="Pfam" id="PF07981">
    <property type="entry name" value="Plasmod_MYXSPDY"/>
    <property type="match status" value="1"/>
</dbReference>
<sequence>MIIARFHEGRWGFIQVFGANVAPDCGLRLIQLPDGAEPRPC</sequence>
<organism evidence="1 2">
    <name type="scientific">Klebsiella pneumoniae</name>
    <dbReference type="NCBI Taxonomy" id="573"/>
    <lineage>
        <taxon>Bacteria</taxon>
        <taxon>Pseudomonadati</taxon>
        <taxon>Pseudomonadota</taxon>
        <taxon>Gammaproteobacteria</taxon>
        <taxon>Enterobacterales</taxon>
        <taxon>Enterobacteriaceae</taxon>
        <taxon>Klebsiella/Raoultella group</taxon>
        <taxon>Klebsiella</taxon>
        <taxon>Klebsiella pneumoniae complex</taxon>
    </lineage>
</organism>
<dbReference type="EMBL" id="CP043670">
    <property type="protein sequence ID" value="QEP92973.1"/>
    <property type="molecule type" value="Genomic_DNA"/>
</dbReference>
<proteinExistence type="predicted"/>
<evidence type="ECO:0000313" key="2">
    <source>
        <dbReference type="Proteomes" id="UP000325127"/>
    </source>
</evidence>
<accession>A0A5C2LN94</accession>
<dbReference type="AlphaFoldDB" id="A0A5C2LN94"/>